<evidence type="ECO:0000313" key="3">
    <source>
        <dbReference type="Proteomes" id="UP000004816"/>
    </source>
</evidence>
<name>E5XL15_SEGRC</name>
<evidence type="ECO:0008006" key="4">
    <source>
        <dbReference type="Google" id="ProtNLM"/>
    </source>
</evidence>
<reference evidence="2 3" key="1">
    <citation type="journal article" date="2011" name="Stand. Genomic Sci.">
        <title>High quality draft genome sequence of Segniliparus rugosus CDC 945(T)= (ATCC BAA-974(T)).</title>
        <authorList>
            <person name="Earl A.M."/>
            <person name="Desjardins C.A."/>
            <person name="Fitzgerald M.G."/>
            <person name="Arachchi H.M."/>
            <person name="Zeng Q."/>
            <person name="Mehta T."/>
            <person name="Griggs A."/>
            <person name="Birren B.W."/>
            <person name="Toney N.C."/>
            <person name="Carr J."/>
            <person name="Posey J."/>
            <person name="Butler W.R."/>
        </authorList>
    </citation>
    <scope>NUCLEOTIDE SEQUENCE [LARGE SCALE GENOMIC DNA]</scope>
    <source>
        <strain evidence="3">ATCC BAA-974 / DSM 45345 / CCUG 50838 / CIP 108380 / JCM 13579 / CDC 945</strain>
    </source>
</reference>
<keyword evidence="3" id="KW-1185">Reference proteome</keyword>
<feature type="chain" id="PRO_5003202858" description="Secreted protein" evidence="1">
    <location>
        <begin position="22"/>
        <end position="189"/>
    </location>
</feature>
<dbReference type="AlphaFoldDB" id="E5XL15"/>
<organism evidence="2 3">
    <name type="scientific">Segniliparus rugosus (strain ATCC BAA-974 / DSM 45345 / CCUG 50838 / CIP 108380 / JCM 13579 / CDC 945)</name>
    <dbReference type="NCBI Taxonomy" id="679197"/>
    <lineage>
        <taxon>Bacteria</taxon>
        <taxon>Bacillati</taxon>
        <taxon>Actinomycetota</taxon>
        <taxon>Actinomycetes</taxon>
        <taxon>Mycobacteriales</taxon>
        <taxon>Segniliparaceae</taxon>
        <taxon>Segniliparus</taxon>
    </lineage>
</organism>
<protein>
    <recommendedName>
        <fullName evidence="4">Secreted protein</fullName>
    </recommendedName>
</protein>
<evidence type="ECO:0000256" key="1">
    <source>
        <dbReference type="SAM" id="SignalP"/>
    </source>
</evidence>
<keyword evidence="1" id="KW-0732">Signal</keyword>
<evidence type="ECO:0000313" key="2">
    <source>
        <dbReference type="EMBL" id="EFV14997.1"/>
    </source>
</evidence>
<dbReference type="STRING" id="679197.HMPREF9336_00184"/>
<dbReference type="HOGENOM" id="CLU_1427092_0_0_11"/>
<feature type="signal peptide" evidence="1">
    <location>
        <begin position="1"/>
        <end position="21"/>
    </location>
</feature>
<gene>
    <name evidence="2" type="ORF">HMPREF9336_00184</name>
</gene>
<dbReference type="EMBL" id="ACZI02000003">
    <property type="protein sequence ID" value="EFV14997.1"/>
    <property type="molecule type" value="Genomic_DNA"/>
</dbReference>
<dbReference type="Proteomes" id="UP000004816">
    <property type="component" value="Unassembled WGS sequence"/>
</dbReference>
<dbReference type="eggNOG" id="ENOG5031UZK">
    <property type="taxonomic scope" value="Bacteria"/>
</dbReference>
<comment type="caution">
    <text evidence="2">The sequence shown here is derived from an EMBL/GenBank/DDBJ whole genome shotgun (WGS) entry which is preliminary data.</text>
</comment>
<accession>E5XL15</accession>
<sequence>MIRQLLLVALFGCAAAPRAAADPQFPDLDGFAAVDEAAYNTYHTYGTPGWQFAAPGGTHCRYTVNVRGGALSLMCWGALPGAPAGQNAVSLATGGADFRPAAFTKSSVQTYGYRDDGYPGMPRPTPITERDYPPLPQGQKLVVSKMGAVMTCAVGDGGATACQVELQRGEDQDEQRHGFVLSPEGSWTF</sequence>
<proteinExistence type="predicted"/>